<evidence type="ECO:0000256" key="1">
    <source>
        <dbReference type="SAM" id="MobiDB-lite"/>
    </source>
</evidence>
<dbReference type="EMBL" id="JAUEPS010000002">
    <property type="protein sequence ID" value="KAK0468467.1"/>
    <property type="molecule type" value="Genomic_DNA"/>
</dbReference>
<dbReference type="Gene3D" id="3.30.710.10">
    <property type="entry name" value="Potassium Channel Kv1.1, Chain A"/>
    <property type="match status" value="1"/>
</dbReference>
<dbReference type="InterPro" id="IPR011333">
    <property type="entry name" value="SKP1/BTB/POZ_sf"/>
</dbReference>
<dbReference type="Proteomes" id="UP001175211">
    <property type="component" value="Unassembled WGS sequence"/>
</dbReference>
<accession>A0AA39NMN8</accession>
<evidence type="ECO:0000313" key="2">
    <source>
        <dbReference type="EMBL" id="KAK0468467.1"/>
    </source>
</evidence>
<feature type="compositionally biased region" description="Low complexity" evidence="1">
    <location>
        <begin position="21"/>
        <end position="44"/>
    </location>
</feature>
<keyword evidence="3" id="KW-1185">Reference proteome</keyword>
<feature type="compositionally biased region" description="Acidic residues" evidence="1">
    <location>
        <begin position="127"/>
        <end position="142"/>
    </location>
</feature>
<proteinExistence type="predicted"/>
<evidence type="ECO:0008006" key="4">
    <source>
        <dbReference type="Google" id="ProtNLM"/>
    </source>
</evidence>
<dbReference type="GeneID" id="85354804"/>
<protein>
    <recommendedName>
        <fullName evidence="4">BTB domain-containing protein</fullName>
    </recommendedName>
</protein>
<reference evidence="2" key="1">
    <citation type="submission" date="2023-06" db="EMBL/GenBank/DDBJ databases">
        <authorList>
            <consortium name="Lawrence Berkeley National Laboratory"/>
            <person name="Ahrendt S."/>
            <person name="Sahu N."/>
            <person name="Indic B."/>
            <person name="Wong-Bajracharya J."/>
            <person name="Merenyi Z."/>
            <person name="Ke H.-M."/>
            <person name="Monk M."/>
            <person name="Kocsube S."/>
            <person name="Drula E."/>
            <person name="Lipzen A."/>
            <person name="Balint B."/>
            <person name="Henrissat B."/>
            <person name="Andreopoulos B."/>
            <person name="Martin F.M."/>
            <person name="Harder C.B."/>
            <person name="Rigling D."/>
            <person name="Ford K.L."/>
            <person name="Foster G.D."/>
            <person name="Pangilinan J."/>
            <person name="Papanicolaou A."/>
            <person name="Barry K."/>
            <person name="LaButti K."/>
            <person name="Viragh M."/>
            <person name="Koriabine M."/>
            <person name="Yan M."/>
            <person name="Riley R."/>
            <person name="Champramary S."/>
            <person name="Plett K.L."/>
            <person name="Tsai I.J."/>
            <person name="Slot J."/>
            <person name="Sipos G."/>
            <person name="Plett J."/>
            <person name="Nagy L.G."/>
            <person name="Grigoriev I.V."/>
        </authorList>
    </citation>
    <scope>NUCLEOTIDE SEQUENCE</scope>
    <source>
        <strain evidence="2">CCBAS 213</strain>
    </source>
</reference>
<sequence length="418" mass="45779">MFSSTRSLPRSQHTPGHSKKSSIAPSLSSTMNWLSRSSSSVSVSQTARHKSASRSIEVLSPRYGSLGAGATVVRTPDEALKDSGVRLTYEEDSSPTEETYHGYILDEKPEDIHRPLPPPPPPLPFEMESDDEVELVDSDDDDERIRVAPPRPTRALPPCPTISQSQPAKAPSYTASSDSLPPPPFRAILLSDAPNSTVDRSKVIITLETCTHTHKTTFDTLTSQPSHLSDFLAGLFPRARNMSDASSVYSTNSDDMQACRTPLQLAPTAFSHSPFHLCVFLDRPSESYPHILAYLRCHPQYPRLPRLDIGALLDLRDEATFLGLTGLQALCAEEIRRLATIAPSVHSMRASVHSNLLERTGREMQRPGPGTGTARDTEKSLSDGGVGYRSPPTPQSWTKSRTRESTSTSSRRSPAGWL</sequence>
<feature type="region of interest" description="Disordered" evidence="1">
    <location>
        <begin position="106"/>
        <end position="180"/>
    </location>
</feature>
<feature type="compositionally biased region" description="Polar residues" evidence="1">
    <location>
        <begin position="162"/>
        <end position="179"/>
    </location>
</feature>
<gene>
    <name evidence="2" type="ORF">EV420DRAFT_1504624</name>
</gene>
<feature type="compositionally biased region" description="Pro residues" evidence="1">
    <location>
        <begin position="149"/>
        <end position="160"/>
    </location>
</feature>
<feature type="region of interest" description="Disordered" evidence="1">
    <location>
        <begin position="356"/>
        <end position="418"/>
    </location>
</feature>
<dbReference type="RefSeq" id="XP_060338742.1">
    <property type="nucleotide sequence ID" value="XM_060471256.1"/>
</dbReference>
<organism evidence="2 3">
    <name type="scientific">Armillaria tabescens</name>
    <name type="common">Ringless honey mushroom</name>
    <name type="synonym">Agaricus tabescens</name>
    <dbReference type="NCBI Taxonomy" id="1929756"/>
    <lineage>
        <taxon>Eukaryota</taxon>
        <taxon>Fungi</taxon>
        <taxon>Dikarya</taxon>
        <taxon>Basidiomycota</taxon>
        <taxon>Agaricomycotina</taxon>
        <taxon>Agaricomycetes</taxon>
        <taxon>Agaricomycetidae</taxon>
        <taxon>Agaricales</taxon>
        <taxon>Marasmiineae</taxon>
        <taxon>Physalacriaceae</taxon>
        <taxon>Desarmillaria</taxon>
    </lineage>
</organism>
<feature type="compositionally biased region" description="Polar residues" evidence="1">
    <location>
        <begin position="1"/>
        <end position="15"/>
    </location>
</feature>
<evidence type="ECO:0000313" key="3">
    <source>
        <dbReference type="Proteomes" id="UP001175211"/>
    </source>
</evidence>
<dbReference type="SUPFAM" id="SSF54695">
    <property type="entry name" value="POZ domain"/>
    <property type="match status" value="1"/>
</dbReference>
<feature type="compositionally biased region" description="Low complexity" evidence="1">
    <location>
        <begin position="405"/>
        <end position="418"/>
    </location>
</feature>
<feature type="compositionally biased region" description="Pro residues" evidence="1">
    <location>
        <begin position="115"/>
        <end position="124"/>
    </location>
</feature>
<comment type="caution">
    <text evidence="2">The sequence shown here is derived from an EMBL/GenBank/DDBJ whole genome shotgun (WGS) entry which is preliminary data.</text>
</comment>
<name>A0AA39NMN8_ARMTA</name>
<dbReference type="AlphaFoldDB" id="A0AA39NMN8"/>
<feature type="region of interest" description="Disordered" evidence="1">
    <location>
        <begin position="1"/>
        <end position="71"/>
    </location>
</feature>